<dbReference type="RefSeq" id="WP_040095504.1">
    <property type="nucleotide sequence ID" value="NZ_JWJD01000001.1"/>
</dbReference>
<dbReference type="Pfam" id="PF00171">
    <property type="entry name" value="Aldedh"/>
    <property type="match status" value="1"/>
</dbReference>
<dbReference type="FunFam" id="3.40.605.10:FF:000007">
    <property type="entry name" value="NAD/NADP-dependent betaine aldehyde dehydrogenase"/>
    <property type="match status" value="1"/>
</dbReference>
<evidence type="ECO:0000313" key="9">
    <source>
        <dbReference type="Proteomes" id="UP000035068"/>
    </source>
</evidence>
<evidence type="ECO:0000256" key="3">
    <source>
        <dbReference type="ARBA" id="ARBA00024226"/>
    </source>
</evidence>
<name>A0A0C2DVJ9_9BACT</name>
<dbReference type="SUPFAM" id="SSF53720">
    <property type="entry name" value="ALDH-like"/>
    <property type="match status" value="1"/>
</dbReference>
<dbReference type="PROSITE" id="PS00070">
    <property type="entry name" value="ALDEHYDE_DEHYDR_CYS"/>
    <property type="match status" value="1"/>
</dbReference>
<dbReference type="InterPro" id="IPR016160">
    <property type="entry name" value="Ald_DH_CS_CYS"/>
</dbReference>
<keyword evidence="9" id="KW-1185">Reference proteome</keyword>
<dbReference type="Gene3D" id="3.40.605.10">
    <property type="entry name" value="Aldehyde Dehydrogenase, Chain A, domain 1"/>
    <property type="match status" value="1"/>
</dbReference>
<dbReference type="AlphaFoldDB" id="A0A0C2DVJ9"/>
<proteinExistence type="inferred from homology"/>
<evidence type="ECO:0000259" key="7">
    <source>
        <dbReference type="Pfam" id="PF00171"/>
    </source>
</evidence>
<organism evidence="8 9">
    <name type="scientific">Geoalkalibacter ferrihydriticus DSM 17813</name>
    <dbReference type="NCBI Taxonomy" id="1121915"/>
    <lineage>
        <taxon>Bacteria</taxon>
        <taxon>Pseudomonadati</taxon>
        <taxon>Thermodesulfobacteriota</taxon>
        <taxon>Desulfuromonadia</taxon>
        <taxon>Desulfuromonadales</taxon>
        <taxon>Geoalkalibacteraceae</taxon>
        <taxon>Geoalkalibacter</taxon>
    </lineage>
</organism>
<evidence type="ECO:0000256" key="2">
    <source>
        <dbReference type="ARBA" id="ARBA00023002"/>
    </source>
</evidence>
<dbReference type="PANTHER" id="PTHR42804">
    <property type="entry name" value="ALDEHYDE DEHYDROGENASE"/>
    <property type="match status" value="1"/>
</dbReference>
<dbReference type="PANTHER" id="PTHR42804:SF1">
    <property type="entry name" value="ALDEHYDE DEHYDROGENASE-RELATED"/>
    <property type="match status" value="1"/>
</dbReference>
<dbReference type="EC" id="1.2.1.3" evidence="3"/>
<feature type="domain" description="Aldehyde dehydrogenase" evidence="7">
    <location>
        <begin position="13"/>
        <end position="469"/>
    </location>
</feature>
<dbReference type="CDD" id="cd07138">
    <property type="entry name" value="ALDH_CddD_SSP0762"/>
    <property type="match status" value="1"/>
</dbReference>
<dbReference type="FunFam" id="3.40.309.10:FF:000012">
    <property type="entry name" value="Betaine aldehyde dehydrogenase"/>
    <property type="match status" value="1"/>
</dbReference>
<comment type="similarity">
    <text evidence="1 6">Belongs to the aldehyde dehydrogenase family.</text>
</comment>
<dbReference type="InterPro" id="IPR016162">
    <property type="entry name" value="Ald_DH_N"/>
</dbReference>
<evidence type="ECO:0000256" key="4">
    <source>
        <dbReference type="ARBA" id="ARBA00049194"/>
    </source>
</evidence>
<dbReference type="Gene3D" id="3.40.309.10">
    <property type="entry name" value="Aldehyde Dehydrogenase, Chain A, domain 2"/>
    <property type="match status" value="1"/>
</dbReference>
<dbReference type="PROSITE" id="PS00687">
    <property type="entry name" value="ALDEHYDE_DEHYDR_GLU"/>
    <property type="match status" value="1"/>
</dbReference>
<reference evidence="8 9" key="1">
    <citation type="submission" date="2014-12" db="EMBL/GenBank/DDBJ databases">
        <title>Genomes of Geoalkalibacter ferrihydriticus and Geoalkalibacter subterraneus, two haloalkaliphilic metal-reducing members of the Geobacteraceae.</title>
        <authorList>
            <person name="Badalamenti J.P."/>
            <person name="Torres C.I."/>
            <person name="Krajmalnik-Brown R."/>
            <person name="Bond D.R."/>
        </authorList>
    </citation>
    <scope>NUCLEOTIDE SEQUENCE [LARGE SCALE GENOMIC DNA]</scope>
    <source>
        <strain evidence="8 9">DSM 17813</strain>
    </source>
</reference>
<dbReference type="InterPro" id="IPR016163">
    <property type="entry name" value="Ald_DH_C"/>
</dbReference>
<evidence type="ECO:0000256" key="6">
    <source>
        <dbReference type="RuleBase" id="RU003345"/>
    </source>
</evidence>
<feature type="active site" evidence="5">
    <location>
        <position position="245"/>
    </location>
</feature>
<dbReference type="Proteomes" id="UP000035068">
    <property type="component" value="Unassembled WGS sequence"/>
</dbReference>
<keyword evidence="2 6" id="KW-0560">Oxidoreductase</keyword>
<dbReference type="InterPro" id="IPR015590">
    <property type="entry name" value="Aldehyde_DH_dom"/>
</dbReference>
<dbReference type="EMBL" id="JWJD01000001">
    <property type="protein sequence ID" value="KIH77469.1"/>
    <property type="molecule type" value="Genomic_DNA"/>
</dbReference>
<evidence type="ECO:0000313" key="8">
    <source>
        <dbReference type="EMBL" id="KIH77469.1"/>
    </source>
</evidence>
<protein>
    <recommendedName>
        <fullName evidence="3">aldehyde dehydrogenase (NAD(+))</fullName>
        <ecNumber evidence="3">1.2.1.3</ecNumber>
    </recommendedName>
</protein>
<accession>A0A0C2DVJ9</accession>
<dbReference type="InterPro" id="IPR016161">
    <property type="entry name" value="Ald_DH/histidinol_DH"/>
</dbReference>
<sequence length="472" mass="50129">MQVHEKLYIGGEWVPASARAGIEVIHSTTEETIGVIPSGGSEEVGIAVQAARKALPGWAALSPRERGEYLSRLHAGLIASSDVIAHTISAEVGMPFKLSQRIQAGLPPMILESYIKLLDDYAFSEEIGNSLVLKEPRGVVGCITPWNYPLHQVMAKIAPALAAGCTVVIKPSEQAPLSAFKLAEIAQEAGLPPGVFNLVSGYGPEAGEALVRHPDVRMISFTGSTRAGRRISELAAATVKRLTLEMGGKSPAVILADADLGKAVKATVASCFLNSGQTCSALTRMLVPERLYEKAAAMAVEIAGTFVPGDPFAPDTRLGPLVSAAQRERVRDSIRRGVAEGARLLCGGAEAPEGLERGFFVQPTVFGEVTPEMSIAREEIFGPVLSILAYRDDEQAVAIANGTDYGLSAAVWSADTDRALEVARRIEAGQIDINGGRFNPLAPFGGFKHSGIGREFGTYGLDEFLEIKSLQR</sequence>
<evidence type="ECO:0000256" key="5">
    <source>
        <dbReference type="PROSITE-ProRule" id="PRU10007"/>
    </source>
</evidence>
<dbReference type="GO" id="GO:0004029">
    <property type="term" value="F:aldehyde dehydrogenase (NAD+) activity"/>
    <property type="evidence" value="ECO:0007669"/>
    <property type="project" value="UniProtKB-EC"/>
</dbReference>
<evidence type="ECO:0000256" key="1">
    <source>
        <dbReference type="ARBA" id="ARBA00009986"/>
    </source>
</evidence>
<gene>
    <name evidence="8" type="ORF">GFER_01720</name>
</gene>
<comment type="caution">
    <text evidence="8">The sequence shown here is derived from an EMBL/GenBank/DDBJ whole genome shotgun (WGS) entry which is preliminary data.</text>
</comment>
<dbReference type="InterPro" id="IPR029510">
    <property type="entry name" value="Ald_DH_CS_GLU"/>
</dbReference>
<comment type="catalytic activity">
    <reaction evidence="4">
        <text>an aldehyde + NAD(+) + H2O = a carboxylate + NADH + 2 H(+)</text>
        <dbReference type="Rhea" id="RHEA:16185"/>
        <dbReference type="ChEBI" id="CHEBI:15377"/>
        <dbReference type="ChEBI" id="CHEBI:15378"/>
        <dbReference type="ChEBI" id="CHEBI:17478"/>
        <dbReference type="ChEBI" id="CHEBI:29067"/>
        <dbReference type="ChEBI" id="CHEBI:57540"/>
        <dbReference type="ChEBI" id="CHEBI:57945"/>
        <dbReference type="EC" id="1.2.1.3"/>
    </reaction>
</comment>